<proteinExistence type="predicted"/>
<keyword evidence="1" id="KW-0472">Membrane</keyword>
<dbReference type="Proteomes" id="UP000217065">
    <property type="component" value="Unassembled WGS sequence"/>
</dbReference>
<dbReference type="PANTHER" id="PTHR41324">
    <property type="entry name" value="MEMBRANE PROTEIN-RELATED"/>
    <property type="match status" value="1"/>
</dbReference>
<feature type="transmembrane region" description="Helical" evidence="1">
    <location>
        <begin position="57"/>
        <end position="87"/>
    </location>
</feature>
<dbReference type="AlphaFoldDB" id="A0A264W5X6"/>
<organism evidence="2 3">
    <name type="scientific">Tetzosporium hominis</name>
    <dbReference type="NCBI Taxonomy" id="2020506"/>
    <lineage>
        <taxon>Bacteria</taxon>
        <taxon>Bacillati</taxon>
        <taxon>Bacillota</taxon>
        <taxon>Bacilli</taxon>
        <taxon>Bacillales</taxon>
        <taxon>Caryophanaceae</taxon>
        <taxon>Tetzosporium</taxon>
    </lineage>
</organism>
<reference evidence="2 3" key="1">
    <citation type="submission" date="2017-07" db="EMBL/GenBank/DDBJ databases">
        <title>Tetzosporium hominis gen.nov. sp.nov.</title>
        <authorList>
            <person name="Tetz G."/>
            <person name="Tetz V."/>
        </authorList>
    </citation>
    <scope>NUCLEOTIDE SEQUENCE [LARGE SCALE GENOMIC DNA]</scope>
    <source>
        <strain evidence="2 3">VT-49</strain>
    </source>
</reference>
<sequence length="312" mass="34776">MQQEKSIWLHGLSTFAITSLLLLIAVYLPILSLVGLLLAVVPIAWFRAKYSRSNALFVAILALLASILLGGYLGLLVALVTLPVGFLIGDGLSRRQSKVYILISTAITLMITSLLQVVIAKWLYGINLIEQMMEEIRQSYVRVGDVMESVDQQPNNFNEIVNTSLEAFSLALPGYFIAAMFLLAWAYVAVALPLVRKLKVPVPRFTAFRHFHLPRVVIWYYLIVSLLSILGTFEAGSFGDMIVINAVFVFRAMLFLQGVSLIHFYFHHQGWPKWGAIATTIVALPFYSLVVILGVIDLGFRLRAFIAASPKK</sequence>
<name>A0A264W5X6_9BACL</name>
<accession>A0A264W5X6</accession>
<dbReference type="Pfam" id="PF09991">
    <property type="entry name" value="DUF2232"/>
    <property type="match status" value="1"/>
</dbReference>
<feature type="transmembrane region" description="Helical" evidence="1">
    <location>
        <begin position="216"/>
        <end position="236"/>
    </location>
</feature>
<feature type="transmembrane region" description="Helical" evidence="1">
    <location>
        <begin position="12"/>
        <end position="45"/>
    </location>
</feature>
<gene>
    <name evidence="2" type="ORF">CF394_03245</name>
</gene>
<dbReference type="InterPro" id="IPR018710">
    <property type="entry name" value="DUF2232"/>
</dbReference>
<keyword evidence="1" id="KW-0812">Transmembrane</keyword>
<evidence type="ECO:0000256" key="1">
    <source>
        <dbReference type="SAM" id="Phobius"/>
    </source>
</evidence>
<dbReference type="RefSeq" id="WP_094941844.1">
    <property type="nucleotide sequence ID" value="NZ_NOKQ01000141.1"/>
</dbReference>
<dbReference type="PANTHER" id="PTHR41324:SF1">
    <property type="entry name" value="DUF2232 DOMAIN-CONTAINING PROTEIN"/>
    <property type="match status" value="1"/>
</dbReference>
<dbReference type="OrthoDB" id="2987886at2"/>
<feature type="transmembrane region" description="Helical" evidence="1">
    <location>
        <begin position="175"/>
        <end position="195"/>
    </location>
</feature>
<evidence type="ECO:0008006" key="4">
    <source>
        <dbReference type="Google" id="ProtNLM"/>
    </source>
</evidence>
<dbReference type="EMBL" id="NOKQ01000141">
    <property type="protein sequence ID" value="OZS78982.1"/>
    <property type="molecule type" value="Genomic_DNA"/>
</dbReference>
<evidence type="ECO:0000313" key="3">
    <source>
        <dbReference type="Proteomes" id="UP000217065"/>
    </source>
</evidence>
<feature type="transmembrane region" description="Helical" evidence="1">
    <location>
        <begin position="242"/>
        <end position="262"/>
    </location>
</feature>
<protein>
    <recommendedName>
        <fullName evidence="4">DUF2232 domain-containing protein</fullName>
    </recommendedName>
</protein>
<comment type="caution">
    <text evidence="2">The sequence shown here is derived from an EMBL/GenBank/DDBJ whole genome shotgun (WGS) entry which is preliminary data.</text>
</comment>
<evidence type="ECO:0000313" key="2">
    <source>
        <dbReference type="EMBL" id="OZS78982.1"/>
    </source>
</evidence>
<feature type="transmembrane region" description="Helical" evidence="1">
    <location>
        <begin position="99"/>
        <end position="124"/>
    </location>
</feature>
<feature type="transmembrane region" description="Helical" evidence="1">
    <location>
        <begin position="274"/>
        <end position="296"/>
    </location>
</feature>
<keyword evidence="3" id="KW-1185">Reference proteome</keyword>
<keyword evidence="1" id="KW-1133">Transmembrane helix</keyword>